<gene>
    <name evidence="2" type="ORF">B0T26DRAFT_198139</name>
</gene>
<dbReference type="EMBL" id="JAUIRO010000003">
    <property type="protein sequence ID" value="KAK0722003.1"/>
    <property type="molecule type" value="Genomic_DNA"/>
</dbReference>
<dbReference type="RefSeq" id="XP_060297927.1">
    <property type="nucleotide sequence ID" value="XM_060433731.1"/>
</dbReference>
<keyword evidence="1" id="KW-1133">Transmembrane helix</keyword>
<organism evidence="2 3">
    <name type="scientific">Lasiosphaeria miniovina</name>
    <dbReference type="NCBI Taxonomy" id="1954250"/>
    <lineage>
        <taxon>Eukaryota</taxon>
        <taxon>Fungi</taxon>
        <taxon>Dikarya</taxon>
        <taxon>Ascomycota</taxon>
        <taxon>Pezizomycotina</taxon>
        <taxon>Sordariomycetes</taxon>
        <taxon>Sordariomycetidae</taxon>
        <taxon>Sordariales</taxon>
        <taxon>Lasiosphaeriaceae</taxon>
        <taxon>Lasiosphaeria</taxon>
    </lineage>
</organism>
<proteinExistence type="predicted"/>
<reference evidence="2" key="1">
    <citation type="submission" date="2023-06" db="EMBL/GenBank/DDBJ databases">
        <title>Genome-scale phylogeny and comparative genomics of the fungal order Sordariales.</title>
        <authorList>
            <consortium name="Lawrence Berkeley National Laboratory"/>
            <person name="Hensen N."/>
            <person name="Bonometti L."/>
            <person name="Westerberg I."/>
            <person name="Brannstrom I.O."/>
            <person name="Guillou S."/>
            <person name="Cros-Aarteil S."/>
            <person name="Calhoun S."/>
            <person name="Haridas S."/>
            <person name="Kuo A."/>
            <person name="Mondo S."/>
            <person name="Pangilinan J."/>
            <person name="Riley R."/>
            <person name="LaButti K."/>
            <person name="Andreopoulos B."/>
            <person name="Lipzen A."/>
            <person name="Chen C."/>
            <person name="Yanf M."/>
            <person name="Daum C."/>
            <person name="Ng V."/>
            <person name="Clum A."/>
            <person name="Steindorff A."/>
            <person name="Ohm R."/>
            <person name="Martin F."/>
            <person name="Silar P."/>
            <person name="Natvig D."/>
            <person name="Lalanne C."/>
            <person name="Gautier V."/>
            <person name="Ament-velasquez S.L."/>
            <person name="Kruys A."/>
            <person name="Hutchinson M.I."/>
            <person name="Powell A.J."/>
            <person name="Barry K."/>
            <person name="Miller A.N."/>
            <person name="Grigoriev I.V."/>
            <person name="Debuchy R."/>
            <person name="Gladieux P."/>
            <person name="Thoren M.H."/>
            <person name="Johannesson H."/>
        </authorList>
    </citation>
    <scope>NUCLEOTIDE SEQUENCE</scope>
    <source>
        <strain evidence="2">SMH2392-1A</strain>
    </source>
</reference>
<dbReference type="GeneID" id="85317001"/>
<accession>A0AA40AU40</accession>
<sequence length="91" mass="10702">MFVCYSFLSTFVGARAWNGRELLIHIIFFREVRSALVVVVARQGTAMERKTDHTTFCSKPQLAVRKRDPAFQSFYFYFYVTFLGFSCLVFY</sequence>
<keyword evidence="3" id="KW-1185">Reference proteome</keyword>
<feature type="transmembrane region" description="Helical" evidence="1">
    <location>
        <begin position="74"/>
        <end position="90"/>
    </location>
</feature>
<evidence type="ECO:0000256" key="1">
    <source>
        <dbReference type="SAM" id="Phobius"/>
    </source>
</evidence>
<dbReference type="AlphaFoldDB" id="A0AA40AU40"/>
<name>A0AA40AU40_9PEZI</name>
<evidence type="ECO:0000313" key="3">
    <source>
        <dbReference type="Proteomes" id="UP001172101"/>
    </source>
</evidence>
<keyword evidence="1" id="KW-0472">Membrane</keyword>
<evidence type="ECO:0000313" key="2">
    <source>
        <dbReference type="EMBL" id="KAK0722003.1"/>
    </source>
</evidence>
<dbReference type="Proteomes" id="UP001172101">
    <property type="component" value="Unassembled WGS sequence"/>
</dbReference>
<comment type="caution">
    <text evidence="2">The sequence shown here is derived from an EMBL/GenBank/DDBJ whole genome shotgun (WGS) entry which is preliminary data.</text>
</comment>
<keyword evidence="1" id="KW-0812">Transmembrane</keyword>
<protein>
    <submittedName>
        <fullName evidence="2">Uncharacterized protein</fullName>
    </submittedName>
</protein>